<keyword evidence="12" id="KW-0833">Ubl conjugation pathway</keyword>
<dbReference type="InParanoid" id="A0A218Z3Y0"/>
<keyword evidence="17" id="KW-0576">Peroxisome</keyword>
<evidence type="ECO:0000256" key="12">
    <source>
        <dbReference type="ARBA" id="ARBA00022786"/>
    </source>
</evidence>
<keyword evidence="22" id="KW-1185">Reference proteome</keyword>
<evidence type="ECO:0000256" key="4">
    <source>
        <dbReference type="ARBA" id="ARBA00008704"/>
    </source>
</evidence>
<evidence type="ECO:0000256" key="2">
    <source>
        <dbReference type="ARBA" id="ARBA00004585"/>
    </source>
</evidence>
<dbReference type="GO" id="GO:0008270">
    <property type="term" value="F:zinc ion binding"/>
    <property type="evidence" value="ECO:0007669"/>
    <property type="project" value="UniProtKB-KW"/>
</dbReference>
<accession>A0A218Z3Y0</accession>
<dbReference type="Pfam" id="PF04757">
    <property type="entry name" value="Pex2_Pex12"/>
    <property type="match status" value="1"/>
</dbReference>
<evidence type="ECO:0000313" key="21">
    <source>
        <dbReference type="EMBL" id="OWP01946.1"/>
    </source>
</evidence>
<comment type="caution">
    <text evidence="21">The sequence shown here is derived from an EMBL/GenBank/DDBJ whole genome shotgun (WGS) entry which is preliminary data.</text>
</comment>
<dbReference type="FunCoup" id="A0A218Z3Y0">
    <property type="interactions" value="283"/>
</dbReference>
<dbReference type="PROSITE" id="PS00518">
    <property type="entry name" value="ZF_RING_1"/>
    <property type="match status" value="1"/>
</dbReference>
<evidence type="ECO:0000256" key="14">
    <source>
        <dbReference type="ARBA" id="ARBA00022927"/>
    </source>
</evidence>
<keyword evidence="13" id="KW-0862">Zinc</keyword>
<dbReference type="InterPro" id="IPR025654">
    <property type="entry name" value="PEX2/10"/>
</dbReference>
<dbReference type="PANTHER" id="PTHR23350:SF0">
    <property type="entry name" value="PEROXISOME BIOGENESIS FACTOR 10"/>
    <property type="match status" value="1"/>
</dbReference>
<dbReference type="PANTHER" id="PTHR23350">
    <property type="entry name" value="PEROXISOME ASSEMBLY PROTEIN 10"/>
    <property type="match status" value="1"/>
</dbReference>
<keyword evidence="9" id="KW-0812">Transmembrane</keyword>
<dbReference type="Gene3D" id="3.30.40.10">
    <property type="entry name" value="Zinc/RING finger domain, C3HC4 (zinc finger)"/>
    <property type="match status" value="1"/>
</dbReference>
<dbReference type="InterPro" id="IPR001841">
    <property type="entry name" value="Znf_RING"/>
</dbReference>
<dbReference type="EMBL" id="MZNU01000253">
    <property type="protein sequence ID" value="OWP01946.1"/>
    <property type="molecule type" value="Genomic_DNA"/>
</dbReference>
<evidence type="ECO:0000256" key="11">
    <source>
        <dbReference type="ARBA" id="ARBA00022771"/>
    </source>
</evidence>
<evidence type="ECO:0000259" key="20">
    <source>
        <dbReference type="PROSITE" id="PS50089"/>
    </source>
</evidence>
<evidence type="ECO:0000256" key="5">
    <source>
        <dbReference type="ARBA" id="ARBA00012483"/>
    </source>
</evidence>
<dbReference type="FunFam" id="3.30.40.10:FF:000395">
    <property type="entry name" value="Putative Peroxisome biosynthesis protein (Peroxin-10)"/>
    <property type="match status" value="1"/>
</dbReference>
<evidence type="ECO:0000256" key="15">
    <source>
        <dbReference type="ARBA" id="ARBA00022989"/>
    </source>
</evidence>
<evidence type="ECO:0000313" key="22">
    <source>
        <dbReference type="Proteomes" id="UP000242519"/>
    </source>
</evidence>
<evidence type="ECO:0000256" key="1">
    <source>
        <dbReference type="ARBA" id="ARBA00000900"/>
    </source>
</evidence>
<keyword evidence="8" id="KW-0808">Transferase</keyword>
<dbReference type="EC" id="2.3.2.27" evidence="5"/>
<dbReference type="GO" id="GO:0061630">
    <property type="term" value="F:ubiquitin protein ligase activity"/>
    <property type="evidence" value="ECO:0007669"/>
    <property type="project" value="UniProtKB-EC"/>
</dbReference>
<keyword evidence="7" id="KW-0962">Peroxisome biogenesis</keyword>
<dbReference type="CDD" id="cd16527">
    <property type="entry name" value="RING-HC_PEX10"/>
    <property type="match status" value="1"/>
</dbReference>
<evidence type="ECO:0000256" key="17">
    <source>
        <dbReference type="ARBA" id="ARBA00023140"/>
    </source>
</evidence>
<keyword evidence="6" id="KW-0813">Transport</keyword>
<evidence type="ECO:0000256" key="9">
    <source>
        <dbReference type="ARBA" id="ARBA00022692"/>
    </source>
</evidence>
<dbReference type="SUPFAM" id="SSF57850">
    <property type="entry name" value="RING/U-box"/>
    <property type="match status" value="1"/>
</dbReference>
<dbReference type="Proteomes" id="UP000242519">
    <property type="component" value="Unassembled WGS sequence"/>
</dbReference>
<dbReference type="GO" id="GO:0016562">
    <property type="term" value="P:protein import into peroxisome matrix, receptor recycling"/>
    <property type="evidence" value="ECO:0007669"/>
    <property type="project" value="UniProtKB-ARBA"/>
</dbReference>
<evidence type="ECO:0000256" key="13">
    <source>
        <dbReference type="ARBA" id="ARBA00022833"/>
    </source>
</evidence>
<dbReference type="STRING" id="503106.A0A218Z3Y0"/>
<reference evidence="21 22" key="1">
    <citation type="submission" date="2017-04" db="EMBL/GenBank/DDBJ databases">
        <title>Draft genome sequence of Marssonina coronaria NL1: causal agent of apple blotch.</title>
        <authorList>
            <person name="Cheng Q."/>
        </authorList>
    </citation>
    <scope>NUCLEOTIDE SEQUENCE [LARGE SCALE GENOMIC DNA]</scope>
    <source>
        <strain evidence="21 22">NL1</strain>
    </source>
</reference>
<evidence type="ECO:0000256" key="8">
    <source>
        <dbReference type="ARBA" id="ARBA00022679"/>
    </source>
</evidence>
<dbReference type="SMART" id="SM00184">
    <property type="entry name" value="RING"/>
    <property type="match status" value="1"/>
</dbReference>
<evidence type="ECO:0000256" key="6">
    <source>
        <dbReference type="ARBA" id="ARBA00022448"/>
    </source>
</evidence>
<evidence type="ECO:0000256" key="16">
    <source>
        <dbReference type="ARBA" id="ARBA00023136"/>
    </source>
</evidence>
<evidence type="ECO:0000256" key="7">
    <source>
        <dbReference type="ARBA" id="ARBA00022593"/>
    </source>
</evidence>
<dbReference type="InterPro" id="IPR017907">
    <property type="entry name" value="Znf_RING_CS"/>
</dbReference>
<sequence>MTDHVCEEASSTASFNYPFAAAPDIIRAHQKDSYFEGILVNHLSSLLRRIYGARFLHTYTSEARTFSELLYLGLTTFIGNRTLGEEYCDIIQIEEDTLKQPGLERRVGYILTSILLPYGLSKILPAFRTRIRAKLEANLRRMGRRKEEGSKTFRIQTYLLEHLSMITSPSPLHALTLTVFYFSGAYYQLSKRLWGLRYIFTKRIAPSEARVGYEVLGVLLLLQISVQTWLHLHHILQRPNPVPANTNQPSGSSAILEGGVEISLDSPSQANEHLFENGHIVQNESKEVGIVTHTPVLKEPRYDLRKEGVMEFIKGENRKCTLCLEGLKDPSAVACGHVFCWECIGDWVREKPECPLCRREVGVQHILPLRA</sequence>
<name>A0A218Z3Y0_9HELO</name>
<comment type="pathway">
    <text evidence="3">Protein modification; protein ubiquitination.</text>
</comment>
<evidence type="ECO:0000256" key="10">
    <source>
        <dbReference type="ARBA" id="ARBA00022723"/>
    </source>
</evidence>
<evidence type="ECO:0000256" key="3">
    <source>
        <dbReference type="ARBA" id="ARBA00004906"/>
    </source>
</evidence>
<comment type="similarity">
    <text evidence="4">Belongs to the pex2/pex10/pex12 family.</text>
</comment>
<dbReference type="GO" id="GO:0005778">
    <property type="term" value="C:peroxisomal membrane"/>
    <property type="evidence" value="ECO:0007669"/>
    <property type="project" value="UniProtKB-SubCell"/>
</dbReference>
<feature type="domain" description="RING-type" evidence="20">
    <location>
        <begin position="320"/>
        <end position="358"/>
    </location>
</feature>
<keyword evidence="10" id="KW-0479">Metal-binding</keyword>
<dbReference type="GO" id="GO:0016567">
    <property type="term" value="P:protein ubiquitination"/>
    <property type="evidence" value="ECO:0007669"/>
    <property type="project" value="UniProtKB-ARBA"/>
</dbReference>
<organism evidence="21 22">
    <name type="scientific">Diplocarpon coronariae</name>
    <dbReference type="NCBI Taxonomy" id="2795749"/>
    <lineage>
        <taxon>Eukaryota</taxon>
        <taxon>Fungi</taxon>
        <taxon>Dikarya</taxon>
        <taxon>Ascomycota</taxon>
        <taxon>Pezizomycotina</taxon>
        <taxon>Leotiomycetes</taxon>
        <taxon>Helotiales</taxon>
        <taxon>Drepanopezizaceae</taxon>
        <taxon>Diplocarpon</taxon>
    </lineage>
</organism>
<keyword evidence="11 19" id="KW-0863">Zinc-finger</keyword>
<dbReference type="InterPro" id="IPR006845">
    <property type="entry name" value="Pex_N"/>
</dbReference>
<gene>
    <name evidence="21" type="ORF">B2J93_4572</name>
</gene>
<keyword evidence="15" id="KW-1133">Transmembrane helix</keyword>
<evidence type="ECO:0000256" key="18">
    <source>
        <dbReference type="ARBA" id="ARBA00041230"/>
    </source>
</evidence>
<dbReference type="PROSITE" id="PS50089">
    <property type="entry name" value="ZF_RING_2"/>
    <property type="match status" value="1"/>
</dbReference>
<dbReference type="Pfam" id="PF13639">
    <property type="entry name" value="zf-RING_2"/>
    <property type="match status" value="1"/>
</dbReference>
<keyword evidence="14" id="KW-0653">Protein transport</keyword>
<keyword evidence="16" id="KW-0472">Membrane</keyword>
<protein>
    <recommendedName>
        <fullName evidence="5">RING-type E3 ubiquitin transferase</fullName>
        <ecNumber evidence="5">2.3.2.27</ecNumber>
    </recommendedName>
    <alternativeName>
        <fullName evidence="18">Peroxin-10</fullName>
    </alternativeName>
</protein>
<proteinExistence type="inferred from homology"/>
<comment type="subcellular location">
    <subcellularLocation>
        <location evidence="2">Peroxisome membrane</location>
        <topology evidence="2">Multi-pass membrane protein</topology>
    </subcellularLocation>
</comment>
<dbReference type="OrthoDB" id="6270329at2759"/>
<evidence type="ECO:0000256" key="19">
    <source>
        <dbReference type="PROSITE-ProRule" id="PRU00175"/>
    </source>
</evidence>
<comment type="catalytic activity">
    <reaction evidence="1">
        <text>S-ubiquitinyl-[E2 ubiquitin-conjugating enzyme]-L-cysteine + [acceptor protein]-L-lysine = [E2 ubiquitin-conjugating enzyme]-L-cysteine + N(6)-ubiquitinyl-[acceptor protein]-L-lysine.</text>
        <dbReference type="EC" id="2.3.2.27"/>
    </reaction>
</comment>
<dbReference type="InterPro" id="IPR013083">
    <property type="entry name" value="Znf_RING/FYVE/PHD"/>
</dbReference>
<dbReference type="AlphaFoldDB" id="A0A218Z3Y0"/>